<evidence type="ECO:0000256" key="3">
    <source>
        <dbReference type="ARBA" id="ARBA00012724"/>
    </source>
</evidence>
<comment type="caution">
    <text evidence="12">The sequence shown here is derived from an EMBL/GenBank/DDBJ whole genome shotgun (WGS) entry which is preliminary data.</text>
</comment>
<evidence type="ECO:0000256" key="10">
    <source>
        <dbReference type="ARBA" id="ARBA00035432"/>
    </source>
</evidence>
<dbReference type="GO" id="GO:0000302">
    <property type="term" value="P:response to reactive oxygen species"/>
    <property type="evidence" value="ECO:0007669"/>
    <property type="project" value="InterPro"/>
</dbReference>
<comment type="catalytic activity">
    <reaction evidence="8">
        <text>ATP + (ribonucleotide)n-3'-hydroxyl + 5'-phospho-(ribonucleotide)m = (ribonucleotide)n+m + AMP + diphosphate.</text>
        <dbReference type="EC" id="6.5.1.3"/>
    </reaction>
</comment>
<evidence type="ECO:0000256" key="8">
    <source>
        <dbReference type="ARBA" id="ARBA00034038"/>
    </source>
</evidence>
<dbReference type="EMBL" id="JAIWYP010000001">
    <property type="protein sequence ID" value="KAH3884135.1"/>
    <property type="molecule type" value="Genomic_DNA"/>
</dbReference>
<evidence type="ECO:0000313" key="13">
    <source>
        <dbReference type="Proteomes" id="UP000828390"/>
    </source>
</evidence>
<reference evidence="12" key="2">
    <citation type="submission" date="2020-11" db="EMBL/GenBank/DDBJ databases">
        <authorList>
            <person name="McCartney M.A."/>
            <person name="Auch B."/>
            <person name="Kono T."/>
            <person name="Mallez S."/>
            <person name="Becker A."/>
            <person name="Gohl D.M."/>
            <person name="Silverstein K.A.T."/>
            <person name="Koren S."/>
            <person name="Bechman K.B."/>
            <person name="Herman A."/>
            <person name="Abrahante J.E."/>
            <person name="Garbe J."/>
        </authorList>
    </citation>
    <scope>NUCLEOTIDE SEQUENCE</scope>
    <source>
        <strain evidence="12">Duluth1</strain>
        <tissue evidence="12">Whole animal</tissue>
    </source>
</reference>
<keyword evidence="5" id="KW-0547">Nucleotide-binding</keyword>
<evidence type="ECO:0000256" key="5">
    <source>
        <dbReference type="ARBA" id="ARBA00022741"/>
    </source>
</evidence>
<dbReference type="EC" id="6.5.1.3" evidence="3"/>
<keyword evidence="6" id="KW-0692">RNA repair</keyword>
<evidence type="ECO:0000256" key="4">
    <source>
        <dbReference type="ARBA" id="ARBA00022598"/>
    </source>
</evidence>
<accession>A0A9D4MVI0</accession>
<keyword evidence="4" id="KW-0436">Ligase</keyword>
<gene>
    <name evidence="12" type="ORF">DPMN_008107</name>
</gene>
<name>A0A9D4MVI0_DREPO</name>
<sequence length="334" mass="37484">MMEGLGAVQQKISCVFETAVIDEVSKKRDNQSYRVQATSKIKQKAIDNEVNSAQATEKLDGTCQPWLWARFDKKPNKSAERRFKKFQTLKQKNSTDQTFAWDLDKDFKETPEHWIPASGVEQEDGRPVPDDIGHTPGWVPVYPASRQHCWHLSAVDLKAGLAVVLREENEFTLCIECVHLSSLLGRTAELIGTNINGNPYGIGNKKFPVHLLVVHGTIQVLDPPQLTNEAVKSWFETAGQVEGIVWHCANGALFKVHRNHVGLDWPVPKPVLSTRPIRIAIETNDLKSDTCLLETLAKLDGQTFASLLDLERVFPSVLTELDHFGMKHCELTSE</sequence>
<keyword evidence="13" id="KW-1185">Reference proteome</keyword>
<comment type="cofactor">
    <cofactor evidence="1">
        <name>Mn(2+)</name>
        <dbReference type="ChEBI" id="CHEBI:29035"/>
    </cofactor>
</comment>
<evidence type="ECO:0000256" key="2">
    <source>
        <dbReference type="ARBA" id="ARBA00001946"/>
    </source>
</evidence>
<comment type="function">
    <text evidence="11">Functions as an RNA ligase, in vitro. The ligation reaction entails three nucleotidyl transfer steps. In the first step, the RNA ligase reacts with ATP in the absence of nucleic acid to form a covalent ligase-AMP intermediate and release pyrophosphate. In step 2, the ligase-AMP binds to the nucleic acid and transfers the adenylate to the 5'-PO4 terminus to form an adenylylated intermediate. In step 3, the RNA ligase directs the attack of the 3'-OH on the 5'-phosphoanhydride linkage, resulting in a repaired 3'-5' phosphodiester and release of AMP. Exhibits selectivity for single-stranded RNA substrates and may not have nick-sealing activity on double-stranded DNA-RNA hybrids. May play a role in maintaining RNA integrity under stress conditions, for example in response to reactive oxygen species (ROS).</text>
</comment>
<dbReference type="Proteomes" id="UP000828390">
    <property type="component" value="Unassembled WGS sequence"/>
</dbReference>
<dbReference type="InterPro" id="IPR041211">
    <property type="entry name" value="RLIG1"/>
</dbReference>
<keyword evidence="7" id="KW-0067">ATP-binding</keyword>
<organism evidence="12 13">
    <name type="scientific">Dreissena polymorpha</name>
    <name type="common">Zebra mussel</name>
    <name type="synonym">Mytilus polymorpha</name>
    <dbReference type="NCBI Taxonomy" id="45954"/>
    <lineage>
        <taxon>Eukaryota</taxon>
        <taxon>Metazoa</taxon>
        <taxon>Spiralia</taxon>
        <taxon>Lophotrochozoa</taxon>
        <taxon>Mollusca</taxon>
        <taxon>Bivalvia</taxon>
        <taxon>Autobranchia</taxon>
        <taxon>Heteroconchia</taxon>
        <taxon>Euheterodonta</taxon>
        <taxon>Imparidentia</taxon>
        <taxon>Neoheterodontei</taxon>
        <taxon>Myida</taxon>
        <taxon>Dreissenoidea</taxon>
        <taxon>Dreissenidae</taxon>
        <taxon>Dreissena</taxon>
    </lineage>
</organism>
<protein>
    <recommendedName>
        <fullName evidence="9">RNA ligase 1</fullName>
        <ecNumber evidence="3">6.5.1.3</ecNumber>
    </recommendedName>
    <alternativeName>
        <fullName evidence="10">RNA ligase</fullName>
    </alternativeName>
</protein>
<dbReference type="GO" id="GO:0005524">
    <property type="term" value="F:ATP binding"/>
    <property type="evidence" value="ECO:0007669"/>
    <property type="project" value="UniProtKB-KW"/>
</dbReference>
<dbReference type="AlphaFoldDB" id="A0A9D4MVI0"/>
<reference evidence="12" key="1">
    <citation type="journal article" date="2019" name="bioRxiv">
        <title>The Genome of the Zebra Mussel, Dreissena polymorpha: A Resource for Invasive Species Research.</title>
        <authorList>
            <person name="McCartney M.A."/>
            <person name="Auch B."/>
            <person name="Kono T."/>
            <person name="Mallez S."/>
            <person name="Zhang Y."/>
            <person name="Obille A."/>
            <person name="Becker A."/>
            <person name="Abrahante J.E."/>
            <person name="Garbe J."/>
            <person name="Badalamenti J.P."/>
            <person name="Herman A."/>
            <person name="Mangelson H."/>
            <person name="Liachko I."/>
            <person name="Sullivan S."/>
            <person name="Sone E.D."/>
            <person name="Koren S."/>
            <person name="Silverstein K.A.T."/>
            <person name="Beckman K.B."/>
            <person name="Gohl D.M."/>
        </authorList>
    </citation>
    <scope>NUCLEOTIDE SEQUENCE</scope>
    <source>
        <strain evidence="12">Duluth1</strain>
        <tissue evidence="12">Whole animal</tissue>
    </source>
</reference>
<evidence type="ECO:0000256" key="9">
    <source>
        <dbReference type="ARBA" id="ARBA00035168"/>
    </source>
</evidence>
<comment type="cofactor">
    <cofactor evidence="2">
        <name>Mg(2+)</name>
        <dbReference type="ChEBI" id="CHEBI:18420"/>
    </cofactor>
</comment>
<evidence type="ECO:0000256" key="11">
    <source>
        <dbReference type="ARBA" id="ARBA00045151"/>
    </source>
</evidence>
<dbReference type="PANTHER" id="PTHR31219:SF2">
    <property type="entry name" value="RNA LIGASE 1"/>
    <property type="match status" value="1"/>
</dbReference>
<evidence type="ECO:0000256" key="6">
    <source>
        <dbReference type="ARBA" id="ARBA00022800"/>
    </source>
</evidence>
<dbReference type="Pfam" id="PF17720">
    <property type="entry name" value="RLIG1"/>
    <property type="match status" value="1"/>
</dbReference>
<dbReference type="PANTHER" id="PTHR31219">
    <property type="entry name" value="CHROMOSOME 28 C12ORF29 HOMOLOG"/>
    <property type="match status" value="1"/>
</dbReference>
<dbReference type="GO" id="GO:0003972">
    <property type="term" value="F:RNA ligase (ATP) activity"/>
    <property type="evidence" value="ECO:0007669"/>
    <property type="project" value="UniProtKB-EC"/>
</dbReference>
<evidence type="ECO:0000256" key="1">
    <source>
        <dbReference type="ARBA" id="ARBA00001936"/>
    </source>
</evidence>
<evidence type="ECO:0000313" key="12">
    <source>
        <dbReference type="EMBL" id="KAH3884135.1"/>
    </source>
</evidence>
<proteinExistence type="predicted"/>
<dbReference type="GO" id="GO:0042245">
    <property type="term" value="P:RNA repair"/>
    <property type="evidence" value="ECO:0007669"/>
    <property type="project" value="UniProtKB-KW"/>
</dbReference>
<evidence type="ECO:0000256" key="7">
    <source>
        <dbReference type="ARBA" id="ARBA00022840"/>
    </source>
</evidence>